<feature type="domain" description="Copper amine oxidase catalytic" evidence="3">
    <location>
        <begin position="211"/>
        <end position="302"/>
    </location>
</feature>
<dbReference type="PANTHER" id="PTHR10638:SF71">
    <property type="entry name" value="AMINE OXIDASE"/>
    <property type="match status" value="1"/>
</dbReference>
<evidence type="ECO:0000259" key="3">
    <source>
        <dbReference type="Pfam" id="PF01179"/>
    </source>
</evidence>
<dbReference type="InterPro" id="IPR015798">
    <property type="entry name" value="Cu_amine_oxidase_C"/>
</dbReference>
<dbReference type="EC" id="1.4.3.-" evidence="1"/>
<keyword evidence="1" id="KW-0560">Oxidoreductase</keyword>
<keyword evidence="2" id="KW-0472">Membrane</keyword>
<keyword evidence="5" id="KW-1185">Reference proteome</keyword>
<comment type="caution">
    <text evidence="4">The sequence shown here is derived from an EMBL/GenBank/DDBJ whole genome shotgun (WGS) entry which is preliminary data.</text>
</comment>
<organism evidence="4 5">
    <name type="scientific">Populus tomentosa</name>
    <name type="common">Chinese white poplar</name>
    <dbReference type="NCBI Taxonomy" id="118781"/>
    <lineage>
        <taxon>Eukaryota</taxon>
        <taxon>Viridiplantae</taxon>
        <taxon>Streptophyta</taxon>
        <taxon>Embryophyta</taxon>
        <taxon>Tracheophyta</taxon>
        <taxon>Spermatophyta</taxon>
        <taxon>Magnoliopsida</taxon>
        <taxon>eudicotyledons</taxon>
        <taxon>Gunneridae</taxon>
        <taxon>Pentapetalae</taxon>
        <taxon>rosids</taxon>
        <taxon>fabids</taxon>
        <taxon>Malpighiales</taxon>
        <taxon>Salicaceae</taxon>
        <taxon>Saliceae</taxon>
        <taxon>Populus</taxon>
    </lineage>
</organism>
<dbReference type="InterPro" id="IPR000269">
    <property type="entry name" value="Cu_amine_oxidase"/>
</dbReference>
<evidence type="ECO:0000313" key="5">
    <source>
        <dbReference type="Proteomes" id="UP000886885"/>
    </source>
</evidence>
<comment type="similarity">
    <text evidence="1">Belongs to the copper/topaquinone oxidase family.</text>
</comment>
<name>A0A8X8CMJ6_POPTO</name>
<proteinExistence type="inferred from homology"/>
<evidence type="ECO:0000256" key="2">
    <source>
        <dbReference type="SAM" id="Phobius"/>
    </source>
</evidence>
<dbReference type="GO" id="GO:0008131">
    <property type="term" value="F:primary methylamine oxidase activity"/>
    <property type="evidence" value="ECO:0007669"/>
    <property type="project" value="InterPro"/>
</dbReference>
<dbReference type="GO" id="GO:0048038">
    <property type="term" value="F:quinone binding"/>
    <property type="evidence" value="ECO:0007669"/>
    <property type="project" value="InterPro"/>
</dbReference>
<accession>A0A8X8CMJ6</accession>
<dbReference type="AlphaFoldDB" id="A0A8X8CMJ6"/>
<keyword evidence="1" id="KW-0186">Copper</keyword>
<dbReference type="Proteomes" id="UP000886885">
    <property type="component" value="Chromosome 10A"/>
</dbReference>
<keyword evidence="1" id="KW-0801">TPQ</keyword>
<sequence>MEEVVCKYLDGKVNLYMRPVWGNTVTVDLEEMKITGFKDRSTVHSFFDAGEYEYGPCAVPHEPLGDCPENSVNVSDTFCVSDKYSGDIMRRHTETAIPGKVVGKFFLLLLVGLFTVAFAIILLDRSTAWWWCREVRPEVTLVEGWCLLLAATITSMIGSLSKVALSKSRFDSNSKLPLTAKLPILVIFLVIVANEKAGLPGLLETRGSMYTHKSPRKSCWRVVSEKAKTEPGARIKLGVERADLLVVNPNKRTDMGSFVGYLSIPGSFAGPLLSDDDYSQTQGAVTEDYLWITPYNKIEKWPDILLIKAGEMIPWQDGV</sequence>
<protein>
    <recommendedName>
        <fullName evidence="1">Amine oxidase</fullName>
        <ecNumber evidence="1">1.4.3.-</ecNumber>
    </recommendedName>
</protein>
<evidence type="ECO:0000256" key="1">
    <source>
        <dbReference type="RuleBase" id="RU000672"/>
    </source>
</evidence>
<gene>
    <name evidence="4" type="ORF">POTOM_035843</name>
</gene>
<keyword evidence="2" id="KW-1133">Transmembrane helix</keyword>
<dbReference type="EMBL" id="JAAWWB010000019">
    <property type="protein sequence ID" value="KAG6759367.1"/>
    <property type="molecule type" value="Genomic_DNA"/>
</dbReference>
<feature type="transmembrane region" description="Helical" evidence="2">
    <location>
        <begin position="101"/>
        <end position="122"/>
    </location>
</feature>
<dbReference type="OrthoDB" id="5379943at2759"/>
<keyword evidence="1" id="KW-0479">Metal-binding</keyword>
<dbReference type="Pfam" id="PF01179">
    <property type="entry name" value="Cu_amine_oxid"/>
    <property type="match status" value="1"/>
</dbReference>
<dbReference type="PANTHER" id="PTHR10638">
    <property type="entry name" value="COPPER AMINE OXIDASE"/>
    <property type="match status" value="1"/>
</dbReference>
<keyword evidence="2" id="KW-0812">Transmembrane</keyword>
<feature type="transmembrane region" description="Helical" evidence="2">
    <location>
        <begin position="142"/>
        <end position="164"/>
    </location>
</feature>
<dbReference type="GO" id="GO:0005507">
    <property type="term" value="F:copper ion binding"/>
    <property type="evidence" value="ECO:0007669"/>
    <property type="project" value="InterPro"/>
</dbReference>
<reference evidence="4" key="1">
    <citation type="journal article" date="2020" name="bioRxiv">
        <title>Hybrid origin of Populus tomentosa Carr. identified through genome sequencing and phylogenomic analysis.</title>
        <authorList>
            <person name="An X."/>
            <person name="Gao K."/>
            <person name="Chen Z."/>
            <person name="Li J."/>
            <person name="Yang X."/>
            <person name="Yang X."/>
            <person name="Zhou J."/>
            <person name="Guo T."/>
            <person name="Zhao T."/>
            <person name="Huang S."/>
            <person name="Miao D."/>
            <person name="Khan W.U."/>
            <person name="Rao P."/>
            <person name="Ye M."/>
            <person name="Lei B."/>
            <person name="Liao W."/>
            <person name="Wang J."/>
            <person name="Ji L."/>
            <person name="Li Y."/>
            <person name="Guo B."/>
            <person name="Mustafa N.S."/>
            <person name="Li S."/>
            <person name="Yun Q."/>
            <person name="Keller S.R."/>
            <person name="Mao J."/>
            <person name="Zhang R."/>
            <person name="Strauss S.H."/>
        </authorList>
    </citation>
    <scope>NUCLEOTIDE SEQUENCE</scope>
    <source>
        <strain evidence="4">GM15</strain>
        <tissue evidence="4">Leaf</tissue>
    </source>
</reference>
<comment type="cofactor">
    <cofactor evidence="1">
        <name>Cu cation</name>
        <dbReference type="ChEBI" id="CHEBI:23378"/>
    </cofactor>
    <text evidence="1">Contains 1 topaquinone per subunit.</text>
</comment>
<comment type="PTM">
    <text evidence="1">Topaquinone (TPQ) is generated by copper-dependent autoxidation of a specific tyrosyl residue.</text>
</comment>
<evidence type="ECO:0000313" key="4">
    <source>
        <dbReference type="EMBL" id="KAG6759367.1"/>
    </source>
</evidence>
<dbReference type="GO" id="GO:0009308">
    <property type="term" value="P:amine metabolic process"/>
    <property type="evidence" value="ECO:0007669"/>
    <property type="project" value="UniProtKB-UniRule"/>
</dbReference>